<feature type="region of interest" description="Disordered" evidence="1">
    <location>
        <begin position="24"/>
        <end position="52"/>
    </location>
</feature>
<sequence>MPIQQRTQRADSLPQRVETVMACLGPLDGRGRPGCLAVSGPSGRESPTRRLR</sequence>
<dbReference type="AlphaFoldDB" id="A0A1G4BKY6"/>
<keyword evidence="3" id="KW-1185">Reference proteome</keyword>
<dbReference type="Proteomes" id="UP000176998">
    <property type="component" value="Unassembled WGS sequence"/>
</dbReference>
<evidence type="ECO:0000256" key="1">
    <source>
        <dbReference type="SAM" id="MobiDB-lite"/>
    </source>
</evidence>
<gene>
    <name evidence="2" type="ORF">CORC01_02584</name>
</gene>
<dbReference type="GeneID" id="34555744"/>
<dbReference type="EMBL" id="MJBS01000015">
    <property type="protein sequence ID" value="OHF02005.1"/>
    <property type="molecule type" value="Genomic_DNA"/>
</dbReference>
<reference evidence="2 3" key="1">
    <citation type="submission" date="2016-09" db="EMBL/GenBank/DDBJ databases">
        <authorList>
            <person name="Capua I."/>
            <person name="De Benedictis P."/>
            <person name="Joannis T."/>
            <person name="Lombin L.H."/>
            <person name="Cattoli G."/>
        </authorList>
    </citation>
    <scope>NUCLEOTIDE SEQUENCE [LARGE SCALE GENOMIC DNA]</scope>
    <source>
        <strain evidence="2 3">IMI 309357</strain>
    </source>
</reference>
<accession>A0A1G4BKY6</accession>
<proteinExistence type="predicted"/>
<name>A0A1G4BKY6_9PEZI</name>
<dbReference type="RefSeq" id="XP_022479147.1">
    <property type="nucleotide sequence ID" value="XM_022614234.1"/>
</dbReference>
<protein>
    <submittedName>
        <fullName evidence="2">Uncharacterized protein</fullName>
    </submittedName>
</protein>
<evidence type="ECO:0000313" key="3">
    <source>
        <dbReference type="Proteomes" id="UP000176998"/>
    </source>
</evidence>
<evidence type="ECO:0000313" key="2">
    <source>
        <dbReference type="EMBL" id="OHF02005.1"/>
    </source>
</evidence>
<dbReference type="OrthoDB" id="10316821at2759"/>
<comment type="caution">
    <text evidence="2">The sequence shown here is derived from an EMBL/GenBank/DDBJ whole genome shotgun (WGS) entry which is preliminary data.</text>
</comment>
<organism evidence="2 3">
    <name type="scientific">Colletotrichum orchidophilum</name>
    <dbReference type="NCBI Taxonomy" id="1209926"/>
    <lineage>
        <taxon>Eukaryota</taxon>
        <taxon>Fungi</taxon>
        <taxon>Dikarya</taxon>
        <taxon>Ascomycota</taxon>
        <taxon>Pezizomycotina</taxon>
        <taxon>Sordariomycetes</taxon>
        <taxon>Hypocreomycetidae</taxon>
        <taxon>Glomerellales</taxon>
        <taxon>Glomerellaceae</taxon>
        <taxon>Colletotrichum</taxon>
    </lineage>
</organism>